<dbReference type="Gene3D" id="3.30.70.100">
    <property type="match status" value="1"/>
</dbReference>
<evidence type="ECO:0008006" key="3">
    <source>
        <dbReference type="Google" id="ProtNLM"/>
    </source>
</evidence>
<dbReference type="AlphaFoldDB" id="A0A4Z1NV25"/>
<proteinExistence type="predicted"/>
<gene>
    <name evidence="1" type="ORF">E6O75_ATG08747</name>
</gene>
<evidence type="ECO:0000313" key="2">
    <source>
        <dbReference type="Proteomes" id="UP000298493"/>
    </source>
</evidence>
<dbReference type="OrthoDB" id="2851338at2759"/>
<reference evidence="1 2" key="1">
    <citation type="submission" date="2019-04" db="EMBL/GenBank/DDBJ databases">
        <title>High contiguity whole genome sequence and gene annotation resource for two Venturia nashicola isolates.</title>
        <authorList>
            <person name="Prokchorchik M."/>
            <person name="Won K."/>
            <person name="Lee Y."/>
            <person name="Choi E.D."/>
            <person name="Segonzac C."/>
            <person name="Sohn K.H."/>
        </authorList>
    </citation>
    <scope>NUCLEOTIDE SEQUENCE [LARGE SCALE GENOMIC DNA]</scope>
    <source>
        <strain evidence="1 2">PRI2</strain>
    </source>
</reference>
<dbReference type="Proteomes" id="UP000298493">
    <property type="component" value="Unassembled WGS sequence"/>
</dbReference>
<name>A0A4Z1NV25_9PEZI</name>
<dbReference type="SUPFAM" id="SSF54909">
    <property type="entry name" value="Dimeric alpha+beta barrel"/>
    <property type="match status" value="1"/>
</dbReference>
<accession>A0A4Z1NV25</accession>
<dbReference type="EMBL" id="SNSC02000022">
    <property type="protein sequence ID" value="TID14601.1"/>
    <property type="molecule type" value="Genomic_DNA"/>
</dbReference>
<sequence>MSPIPGLLWAFSKPRSTFSDAQYNTWYTDHHIHHVVDAGLSDLAVRYKNVDPDAKWPYLAIYRLPDIAKLQDEKVMGNIAKTHELIPNGAAWTEAVDVDIRPFTLLQKFEGQIPKEGPRGKALRTVMVEPAEGSDAEFDEWYRKQHLDMLSMVPGYRRSTRYRLAPESAALGHPRYLACHEFDTRNIPVDVVKLVTGTEWSQKILGAVKTVEGDLWEEIGCVGKTDEKL</sequence>
<keyword evidence="2" id="KW-1185">Reference proteome</keyword>
<comment type="caution">
    <text evidence="1">The sequence shown here is derived from an EMBL/GenBank/DDBJ whole genome shotgun (WGS) entry which is preliminary data.</text>
</comment>
<dbReference type="InterPro" id="IPR011008">
    <property type="entry name" value="Dimeric_a/b-barrel"/>
</dbReference>
<protein>
    <recommendedName>
        <fullName evidence="3">EthD domain-containing protein</fullName>
    </recommendedName>
</protein>
<organism evidence="1 2">
    <name type="scientific">Venturia nashicola</name>
    <dbReference type="NCBI Taxonomy" id="86259"/>
    <lineage>
        <taxon>Eukaryota</taxon>
        <taxon>Fungi</taxon>
        <taxon>Dikarya</taxon>
        <taxon>Ascomycota</taxon>
        <taxon>Pezizomycotina</taxon>
        <taxon>Dothideomycetes</taxon>
        <taxon>Pleosporomycetidae</taxon>
        <taxon>Venturiales</taxon>
        <taxon>Venturiaceae</taxon>
        <taxon>Venturia</taxon>
    </lineage>
</organism>
<evidence type="ECO:0000313" key="1">
    <source>
        <dbReference type="EMBL" id="TID14601.1"/>
    </source>
</evidence>